<reference evidence="1" key="1">
    <citation type="submission" date="2020-01" db="EMBL/GenBank/DDBJ databases">
        <authorList>
            <consortium name="DOE Joint Genome Institute"/>
            <person name="Haridas S."/>
            <person name="Albert R."/>
            <person name="Binder M."/>
            <person name="Bloem J."/>
            <person name="Labutti K."/>
            <person name="Salamov A."/>
            <person name="Andreopoulos B."/>
            <person name="Baker S.E."/>
            <person name="Barry K."/>
            <person name="Bills G."/>
            <person name="Bluhm B.H."/>
            <person name="Cannon C."/>
            <person name="Castanera R."/>
            <person name="Culley D.E."/>
            <person name="Daum C."/>
            <person name="Ezra D."/>
            <person name="Gonzalez J.B."/>
            <person name="Henrissat B."/>
            <person name="Kuo A."/>
            <person name="Liang C."/>
            <person name="Lipzen A."/>
            <person name="Lutzoni F."/>
            <person name="Magnuson J."/>
            <person name="Mondo S."/>
            <person name="Nolan M."/>
            <person name="Ohm R."/>
            <person name="Pangilinan J."/>
            <person name="Park H.-J."/>
            <person name="Ramirez L."/>
            <person name="Alfaro M."/>
            <person name="Sun H."/>
            <person name="Tritt A."/>
            <person name="Yoshinaga Y."/>
            <person name="Zwiers L.-H."/>
            <person name="Turgeon B.G."/>
            <person name="Goodwin S.B."/>
            <person name="Spatafora J.W."/>
            <person name="Crous P.W."/>
            <person name="Grigoriev I.V."/>
        </authorList>
    </citation>
    <scope>NUCLEOTIDE SEQUENCE</scope>
    <source>
        <strain evidence="1">IPT5</strain>
    </source>
</reference>
<accession>A0A6A7AVP7</accession>
<dbReference type="Proteomes" id="UP000799423">
    <property type="component" value="Unassembled WGS sequence"/>
</dbReference>
<name>A0A6A7AVP7_9PLEO</name>
<evidence type="ECO:0000313" key="1">
    <source>
        <dbReference type="EMBL" id="KAF2847132.1"/>
    </source>
</evidence>
<organism evidence="1 2">
    <name type="scientific">Plenodomus tracheiphilus IPT5</name>
    <dbReference type="NCBI Taxonomy" id="1408161"/>
    <lineage>
        <taxon>Eukaryota</taxon>
        <taxon>Fungi</taxon>
        <taxon>Dikarya</taxon>
        <taxon>Ascomycota</taxon>
        <taxon>Pezizomycotina</taxon>
        <taxon>Dothideomycetes</taxon>
        <taxon>Pleosporomycetidae</taxon>
        <taxon>Pleosporales</taxon>
        <taxon>Pleosporineae</taxon>
        <taxon>Leptosphaeriaceae</taxon>
        <taxon>Plenodomus</taxon>
    </lineage>
</organism>
<sequence length="146" mass="16464">MTVPNSPLGPFRPLTCWQSLAHALVPPRQLFFDASSLFLLRNILVNKQHHALLRASRSDMLALASFLRLREACFRASAACRVSSRLSLCFFPSGVMIHNLLLFLTDSTLKRLPFGCLSQGACYLPVLSSDLSLQSRLFRPHFEYHC</sequence>
<evidence type="ECO:0000313" key="2">
    <source>
        <dbReference type="Proteomes" id="UP000799423"/>
    </source>
</evidence>
<dbReference type="EMBL" id="MU006328">
    <property type="protein sequence ID" value="KAF2847132.1"/>
    <property type="molecule type" value="Genomic_DNA"/>
</dbReference>
<dbReference type="AlphaFoldDB" id="A0A6A7AVP7"/>
<gene>
    <name evidence="1" type="ORF">T440DRAFT_213491</name>
</gene>
<proteinExistence type="predicted"/>
<protein>
    <submittedName>
        <fullName evidence="1">Uncharacterized protein</fullName>
    </submittedName>
</protein>
<keyword evidence="2" id="KW-1185">Reference proteome</keyword>